<dbReference type="NCBIfam" id="TIGR02532">
    <property type="entry name" value="IV_pilin_GFxxxE"/>
    <property type="match status" value="1"/>
</dbReference>
<feature type="transmembrane region" description="Helical" evidence="3">
    <location>
        <begin position="6"/>
        <end position="30"/>
    </location>
</feature>
<keyword evidence="3" id="KW-0812">Transmembrane</keyword>
<dbReference type="RefSeq" id="WP_204543986.1">
    <property type="nucleotide sequence ID" value="NZ_JAFBFI010000011.1"/>
</dbReference>
<keyword evidence="3" id="KW-1133">Transmembrane helix</keyword>
<dbReference type="PROSITE" id="PS51257">
    <property type="entry name" value="PROKAR_LIPOPROTEIN"/>
    <property type="match status" value="1"/>
</dbReference>
<feature type="transmembrane region" description="Helical" evidence="3">
    <location>
        <begin position="121"/>
        <end position="142"/>
    </location>
</feature>
<evidence type="ECO:0000256" key="2">
    <source>
        <dbReference type="ARBA" id="ARBA00023287"/>
    </source>
</evidence>
<dbReference type="Proteomes" id="UP000823486">
    <property type="component" value="Unassembled WGS sequence"/>
</dbReference>
<keyword evidence="2" id="KW-0178">Competence</keyword>
<dbReference type="NCBIfam" id="NF041002">
    <property type="entry name" value="pilin_ComGF"/>
    <property type="match status" value="1"/>
</dbReference>
<dbReference type="Pfam" id="PF15980">
    <property type="entry name" value="ComGF"/>
    <property type="match status" value="1"/>
</dbReference>
<comment type="caution">
    <text evidence="4">The sequence shown here is derived from an EMBL/GenBank/DDBJ whole genome shotgun (WGS) entry which is preliminary data.</text>
</comment>
<name>A0ABS2QKI8_9BACI</name>
<gene>
    <name evidence="4" type="ORF">JOC77_002724</name>
</gene>
<dbReference type="PROSITE" id="PS00409">
    <property type="entry name" value="PROKAR_NTER_METHYL"/>
    <property type="match status" value="1"/>
</dbReference>
<sequence length="251" mass="28607">MKDNGYIYAELLAALLVICFMISSCIPLYVQIKTDRKNAYIYMTARHLLDEQLLRADSAGISQLPTGVLKKDGIEFAVTWKESADYPLYQEGCVQYINLSQKKVELCDLAKNEKGFTLIEMLLSVVILSTLASLILTGMIFLKKDFEVKSINKMEWELFLHQINRDIRTSTMQTAAGSTLTLFVKNRTITIEKYQDKIRRRIDGSGHEILLQNTQSFHVKTEGEGLNLEVKDQYGNSLNAFLLPIRRSIDP</sequence>
<evidence type="ECO:0000256" key="1">
    <source>
        <dbReference type="ARBA" id="ARBA00004241"/>
    </source>
</evidence>
<protein>
    <submittedName>
        <fullName evidence="4">Prepilin-type N-terminal cleavage/methylation domain-containing protein</fullName>
    </submittedName>
</protein>
<dbReference type="InterPro" id="IPR012902">
    <property type="entry name" value="N_methyl_site"/>
</dbReference>
<keyword evidence="5" id="KW-1185">Reference proteome</keyword>
<accession>A0ABS2QKI8</accession>
<evidence type="ECO:0000256" key="3">
    <source>
        <dbReference type="SAM" id="Phobius"/>
    </source>
</evidence>
<dbReference type="EMBL" id="JAFBFI010000011">
    <property type="protein sequence ID" value="MBM7693284.1"/>
    <property type="molecule type" value="Genomic_DNA"/>
</dbReference>
<keyword evidence="3" id="KW-0472">Membrane</keyword>
<dbReference type="InterPro" id="IPR016977">
    <property type="entry name" value="ComGF"/>
</dbReference>
<reference evidence="4 5" key="1">
    <citation type="submission" date="2021-01" db="EMBL/GenBank/DDBJ databases">
        <title>Genomic Encyclopedia of Type Strains, Phase IV (KMG-IV): sequencing the most valuable type-strain genomes for metagenomic binning, comparative biology and taxonomic classification.</title>
        <authorList>
            <person name="Goeker M."/>
        </authorList>
    </citation>
    <scope>NUCLEOTIDE SEQUENCE [LARGE SCALE GENOMIC DNA]</scope>
    <source>
        <strain evidence="4 5">DSM 105482</strain>
    </source>
</reference>
<evidence type="ECO:0000313" key="5">
    <source>
        <dbReference type="Proteomes" id="UP000823486"/>
    </source>
</evidence>
<evidence type="ECO:0000313" key="4">
    <source>
        <dbReference type="EMBL" id="MBM7693284.1"/>
    </source>
</evidence>
<proteinExistence type="predicted"/>
<comment type="subcellular location">
    <subcellularLocation>
        <location evidence="1">Cell surface</location>
    </subcellularLocation>
</comment>
<dbReference type="Pfam" id="PF07963">
    <property type="entry name" value="N_methyl"/>
    <property type="match status" value="1"/>
</dbReference>
<organism evidence="4 5">
    <name type="scientific">Peribacillus deserti</name>
    <dbReference type="NCBI Taxonomy" id="673318"/>
    <lineage>
        <taxon>Bacteria</taxon>
        <taxon>Bacillati</taxon>
        <taxon>Bacillota</taxon>
        <taxon>Bacilli</taxon>
        <taxon>Bacillales</taxon>
        <taxon>Bacillaceae</taxon>
        <taxon>Peribacillus</taxon>
    </lineage>
</organism>